<keyword evidence="3" id="KW-0472">Membrane</keyword>
<evidence type="ECO:0000256" key="1">
    <source>
        <dbReference type="SAM" id="Coils"/>
    </source>
</evidence>
<evidence type="ECO:0000256" key="3">
    <source>
        <dbReference type="SAM" id="Phobius"/>
    </source>
</evidence>
<protein>
    <submittedName>
        <fullName evidence="4">Uncharacterized protein</fullName>
    </submittedName>
</protein>
<evidence type="ECO:0000313" key="4">
    <source>
        <dbReference type="EMBL" id="CRL40372.1"/>
    </source>
</evidence>
<gene>
    <name evidence="5" type="ORF">ERS852420_02107</name>
    <name evidence="6" type="ORF">GMD30_03075</name>
    <name evidence="4" type="ORF">M72_09281</name>
</gene>
<dbReference type="OrthoDB" id="2067629at2"/>
<reference evidence="4" key="1">
    <citation type="submission" date="2015-05" db="EMBL/GenBank/DDBJ databases">
        <authorList>
            <person name="Wang D.B."/>
            <person name="Wang M."/>
        </authorList>
    </citation>
    <scope>NUCLEOTIDE SEQUENCE [LARGE SCALE GENOMIC DNA]</scope>
    <source>
        <strain evidence="4">M72</strain>
    </source>
</reference>
<evidence type="ECO:0000313" key="9">
    <source>
        <dbReference type="Proteomes" id="UP000446657"/>
    </source>
</evidence>
<dbReference type="AlphaFoldDB" id="A0A0M6WRP3"/>
<feature type="region of interest" description="Disordered" evidence="2">
    <location>
        <begin position="96"/>
        <end position="121"/>
    </location>
</feature>
<reference evidence="7" key="2">
    <citation type="submission" date="2015-05" db="EMBL/GenBank/DDBJ databases">
        <authorList>
            <consortium name="Pathogen Informatics"/>
        </authorList>
    </citation>
    <scope>NUCLEOTIDE SEQUENCE [LARGE SCALE GENOMIC DNA]</scope>
    <source>
        <strain evidence="5 8">2789STDY5608863</strain>
        <strain evidence="7">M72</strain>
    </source>
</reference>
<dbReference type="GeneID" id="99747560"/>
<proteinExistence type="predicted"/>
<sequence>MYQVEGYAFETKEQEHTAKHEVEIIGYIRKNTRMDDPDIVLALYNKLVLKEIFVTPVGYDFLHRLQEYLYTIPYIRREDILPITVYEPEGMVSKEKRSKEEIKQKKKRQKNKEHVVSKNRRKKNRDYQKLFHISTFFAVVFALGIIGMLVITWLSEDNVTILNYENKVIDKYEIWEKQLDERESQLEERELRLTEQEAE</sequence>
<keyword evidence="3" id="KW-0812">Transmembrane</keyword>
<keyword evidence="7" id="KW-1185">Reference proteome</keyword>
<dbReference type="Proteomes" id="UP000049979">
    <property type="component" value="Unassembled WGS sequence"/>
</dbReference>
<dbReference type="EMBL" id="CYXV01000008">
    <property type="protein sequence ID" value="CUN00798.1"/>
    <property type="molecule type" value="Genomic_DNA"/>
</dbReference>
<keyword evidence="1" id="KW-0175">Coiled coil</keyword>
<accession>A0A0M6WRP3</accession>
<dbReference type="RefSeq" id="WP_055068228.1">
    <property type="nucleotide sequence ID" value="NZ_CP173697.1"/>
</dbReference>
<evidence type="ECO:0000313" key="6">
    <source>
        <dbReference type="EMBL" id="MTR80708.1"/>
    </source>
</evidence>
<feature type="coiled-coil region" evidence="1">
    <location>
        <begin position="172"/>
        <end position="199"/>
    </location>
</feature>
<dbReference type="EMBL" id="CVRR01000033">
    <property type="protein sequence ID" value="CRL40372.1"/>
    <property type="molecule type" value="Genomic_DNA"/>
</dbReference>
<evidence type="ECO:0000313" key="5">
    <source>
        <dbReference type="EMBL" id="CUN00798.1"/>
    </source>
</evidence>
<dbReference type="EMBL" id="WNAL01000004">
    <property type="protein sequence ID" value="MTR80708.1"/>
    <property type="molecule type" value="Genomic_DNA"/>
</dbReference>
<evidence type="ECO:0000313" key="7">
    <source>
        <dbReference type="Proteomes" id="UP000049979"/>
    </source>
</evidence>
<keyword evidence="3" id="KW-1133">Transmembrane helix</keyword>
<name>A0A0M6WRP3_9FIRM</name>
<dbReference type="Proteomes" id="UP000446657">
    <property type="component" value="Unassembled WGS sequence"/>
</dbReference>
<feature type="transmembrane region" description="Helical" evidence="3">
    <location>
        <begin position="130"/>
        <end position="154"/>
    </location>
</feature>
<dbReference type="STRING" id="301302.ERS852420_02107"/>
<reference evidence="6 9" key="3">
    <citation type="journal article" date="2019" name="Nat. Med.">
        <title>A library of human gut bacterial isolates paired with longitudinal multiomics data enables mechanistic microbiome research.</title>
        <authorList>
            <person name="Poyet M."/>
            <person name="Groussin M."/>
            <person name="Gibbons S.M."/>
            <person name="Avila-Pacheco J."/>
            <person name="Jiang X."/>
            <person name="Kearney S.M."/>
            <person name="Perrotta A.R."/>
            <person name="Berdy B."/>
            <person name="Zhao S."/>
            <person name="Lieberman T.D."/>
            <person name="Swanson P.K."/>
            <person name="Smith M."/>
            <person name="Roesemann S."/>
            <person name="Alexander J.E."/>
            <person name="Rich S.A."/>
            <person name="Livny J."/>
            <person name="Vlamakis H."/>
            <person name="Clish C."/>
            <person name="Bullock K."/>
            <person name="Deik A."/>
            <person name="Scott J."/>
            <person name="Pierce K.A."/>
            <person name="Xavier R.J."/>
            <person name="Alm E.J."/>
        </authorList>
    </citation>
    <scope>NUCLEOTIDE SEQUENCE [LARGE SCALE GENOMIC DNA]</scope>
    <source>
        <strain evidence="6 9">BIOML-A1</strain>
    </source>
</reference>
<organism evidence="4 7">
    <name type="scientific">Roseburia faecis</name>
    <dbReference type="NCBI Taxonomy" id="301302"/>
    <lineage>
        <taxon>Bacteria</taxon>
        <taxon>Bacillati</taxon>
        <taxon>Bacillota</taxon>
        <taxon>Clostridia</taxon>
        <taxon>Lachnospirales</taxon>
        <taxon>Lachnospiraceae</taxon>
        <taxon>Roseburia</taxon>
    </lineage>
</organism>
<dbReference type="Proteomes" id="UP000095495">
    <property type="component" value="Unassembled WGS sequence"/>
</dbReference>
<feature type="compositionally biased region" description="Basic residues" evidence="2">
    <location>
        <begin position="104"/>
        <end position="121"/>
    </location>
</feature>
<evidence type="ECO:0000256" key="2">
    <source>
        <dbReference type="SAM" id="MobiDB-lite"/>
    </source>
</evidence>
<evidence type="ECO:0000313" key="8">
    <source>
        <dbReference type="Proteomes" id="UP000095495"/>
    </source>
</evidence>